<sequence length="289" mass="32187">MPLQIKSRVNDTEKHSLDITALIFNNNKLYSASDDGKIKVWDKNLKLLDEVIAHPCSVFSITIGDNRIYSCSNDGFVKSWPLNNLQCEEIVLQEPNEMYKVNFNDGKLYVGDDAGLVRIFCKSTMVGVLEIMHPIADLLALGNLIYTARDLYVLVSEIHPETKRMATVKAIEGRSPVCVIGEKLCFTNRGGKDILLHSNSKASEFQQIAVAKDAHELIITALCGHSDGDQEWLYSGGWDKVVKRWRIASELTLVDTYPLDVPITSITMGNNGELYVGGADGNIYCVTYH</sequence>
<dbReference type="PANTHER" id="PTHR22844:SF387">
    <property type="entry name" value="F3I6.5 PROTEIN"/>
    <property type="match status" value="1"/>
</dbReference>
<evidence type="ECO:0000313" key="2">
    <source>
        <dbReference type="EMBL" id="JAV51984.1"/>
    </source>
</evidence>
<dbReference type="PANTHER" id="PTHR22844">
    <property type="entry name" value="F-BOX AND WD40 DOMAIN PROTEIN"/>
    <property type="match status" value="1"/>
</dbReference>
<keyword evidence="1" id="KW-0853">WD repeat</keyword>
<name>A0A1Y1JRX2_PHOPY</name>
<dbReference type="InterPro" id="IPR036322">
    <property type="entry name" value="WD40_repeat_dom_sf"/>
</dbReference>
<dbReference type="PROSITE" id="PS50082">
    <property type="entry name" value="WD_REPEATS_2"/>
    <property type="match status" value="1"/>
</dbReference>
<proteinExistence type="predicted"/>
<dbReference type="SUPFAM" id="SSF50978">
    <property type="entry name" value="WD40 repeat-like"/>
    <property type="match status" value="1"/>
</dbReference>
<dbReference type="InterPro" id="IPR015943">
    <property type="entry name" value="WD40/YVTN_repeat-like_dom_sf"/>
</dbReference>
<dbReference type="Pfam" id="PF00400">
    <property type="entry name" value="WD40"/>
    <property type="match status" value="2"/>
</dbReference>
<dbReference type="AlphaFoldDB" id="A0A1Y1JRX2"/>
<dbReference type="InterPro" id="IPR001680">
    <property type="entry name" value="WD40_rpt"/>
</dbReference>
<evidence type="ECO:0000256" key="1">
    <source>
        <dbReference type="PROSITE-ProRule" id="PRU00221"/>
    </source>
</evidence>
<organism evidence="2">
    <name type="scientific">Photinus pyralis</name>
    <name type="common">Common eastern firefly</name>
    <name type="synonym">Lampyris pyralis</name>
    <dbReference type="NCBI Taxonomy" id="7054"/>
    <lineage>
        <taxon>Eukaryota</taxon>
        <taxon>Metazoa</taxon>
        <taxon>Ecdysozoa</taxon>
        <taxon>Arthropoda</taxon>
        <taxon>Hexapoda</taxon>
        <taxon>Insecta</taxon>
        <taxon>Pterygota</taxon>
        <taxon>Neoptera</taxon>
        <taxon>Endopterygota</taxon>
        <taxon>Coleoptera</taxon>
        <taxon>Polyphaga</taxon>
        <taxon>Elateriformia</taxon>
        <taxon>Elateroidea</taxon>
        <taxon>Lampyridae</taxon>
        <taxon>Lampyrinae</taxon>
        <taxon>Photinus</taxon>
    </lineage>
</organism>
<dbReference type="EMBL" id="GEZM01102090">
    <property type="protein sequence ID" value="JAV51984.1"/>
    <property type="molecule type" value="Transcribed_RNA"/>
</dbReference>
<feature type="repeat" description="WD" evidence="1">
    <location>
        <begin position="12"/>
        <end position="42"/>
    </location>
</feature>
<reference evidence="2" key="1">
    <citation type="journal article" date="2016" name="Sci. Rep.">
        <title>Molecular characterization of firefly nuptial gifts: a multi-omics approach sheds light on postcopulatory sexual selection.</title>
        <authorList>
            <person name="Al-Wathiqui N."/>
            <person name="Fallon T.R."/>
            <person name="South A."/>
            <person name="Weng J.K."/>
            <person name="Lewis S.M."/>
        </authorList>
    </citation>
    <scope>NUCLEOTIDE SEQUENCE</scope>
</reference>
<dbReference type="Gene3D" id="2.130.10.10">
    <property type="entry name" value="YVTN repeat-like/Quinoprotein amine dehydrogenase"/>
    <property type="match status" value="2"/>
</dbReference>
<protein>
    <submittedName>
        <fullName evidence="2">Uncharacterized protein</fullName>
    </submittedName>
</protein>
<accession>A0A1Y1JRX2</accession>
<dbReference type="InterPro" id="IPR045182">
    <property type="entry name" value="JINGUBANG-like"/>
</dbReference>
<dbReference type="SMART" id="SM00320">
    <property type="entry name" value="WD40"/>
    <property type="match status" value="4"/>
</dbReference>
<dbReference type="PROSITE" id="PS50294">
    <property type="entry name" value="WD_REPEATS_REGION"/>
    <property type="match status" value="1"/>
</dbReference>